<dbReference type="GO" id="GO:0004707">
    <property type="term" value="F:MAP kinase activity"/>
    <property type="evidence" value="ECO:0007669"/>
    <property type="project" value="UniProtKB-EC"/>
</dbReference>
<keyword evidence="5 6" id="KW-0067">ATP-binding</keyword>
<dbReference type="FunFam" id="1.10.510.10:FF:000040">
    <property type="entry name" value="Mitogen-activated protein kinase"/>
    <property type="match status" value="1"/>
</dbReference>
<feature type="binding site" evidence="6">
    <location>
        <position position="146"/>
    </location>
    <ligand>
        <name>ATP</name>
        <dbReference type="ChEBI" id="CHEBI:30616"/>
    </ligand>
</feature>
<gene>
    <name evidence="11" type="ORF">M0812_28080</name>
</gene>
<feature type="compositionally biased region" description="Low complexity" evidence="9">
    <location>
        <begin position="23"/>
        <end position="41"/>
    </location>
</feature>
<name>A0AAV7YBX3_9EUKA</name>
<dbReference type="PROSITE" id="PS50011">
    <property type="entry name" value="PROTEIN_KINASE_DOM"/>
    <property type="match status" value="1"/>
</dbReference>
<dbReference type="Pfam" id="PF00069">
    <property type="entry name" value="Pkinase"/>
    <property type="match status" value="1"/>
</dbReference>
<feature type="compositionally biased region" description="Low complexity" evidence="9">
    <location>
        <begin position="49"/>
        <end position="63"/>
    </location>
</feature>
<feature type="region of interest" description="Disordered" evidence="9">
    <location>
        <begin position="1"/>
        <end position="91"/>
    </location>
</feature>
<keyword evidence="3 6" id="KW-0547">Nucleotide-binding</keyword>
<dbReference type="InterPro" id="IPR050117">
    <property type="entry name" value="MAPK"/>
</dbReference>
<comment type="activity regulation">
    <text evidence="8">Activated by threonine and tyrosine phosphorylation.</text>
</comment>
<dbReference type="InterPro" id="IPR000719">
    <property type="entry name" value="Prot_kinase_dom"/>
</dbReference>
<dbReference type="InterPro" id="IPR017441">
    <property type="entry name" value="Protein_kinase_ATP_BS"/>
</dbReference>
<keyword evidence="2 8" id="KW-0808">Transferase</keyword>
<reference evidence="11" key="1">
    <citation type="submission" date="2022-08" db="EMBL/GenBank/DDBJ databases">
        <title>Novel sulphate-reducing endosymbionts in the free-living metamonad Anaeramoeba.</title>
        <authorList>
            <person name="Jerlstrom-Hultqvist J."/>
            <person name="Cepicka I."/>
            <person name="Gallot-Lavallee L."/>
            <person name="Salas-Leiva D."/>
            <person name="Curtis B.A."/>
            <person name="Zahonova K."/>
            <person name="Pipaliya S."/>
            <person name="Dacks J."/>
            <person name="Roger A.J."/>
        </authorList>
    </citation>
    <scope>NUCLEOTIDE SEQUENCE</scope>
    <source>
        <strain evidence="11">Busselton2</strain>
    </source>
</reference>
<evidence type="ECO:0000256" key="1">
    <source>
        <dbReference type="ARBA" id="ARBA00022527"/>
    </source>
</evidence>
<dbReference type="CDD" id="cd07834">
    <property type="entry name" value="STKc_MAPK"/>
    <property type="match status" value="1"/>
</dbReference>
<dbReference type="FunFam" id="3.30.200.20:FF:000046">
    <property type="entry name" value="Mitogen-activated protein kinase"/>
    <property type="match status" value="1"/>
</dbReference>
<comment type="cofactor">
    <cofactor evidence="8">
        <name>Mg(2+)</name>
        <dbReference type="ChEBI" id="CHEBI:18420"/>
    </cofactor>
</comment>
<sequence>MSKVKVLTPRKVPLTAETDNYFTSSKSSSYSDRSEDISASSEESESESYSESTTNSSEITTSSIDKEQSDSSQENSESEESDEKVNENSLDEDTKKLENLISFPVAGTEFTVDQKYKYRKKIGQGAYGIVISAKDKTTKDMVAIKKIIGVFDRLTDAKRTLREIKLLKHFNHNNILCLKDVMVPPVKEKFSSVYLVTELLATDLRQIINSEQDLTEDHVRYFLYQILCALKYLHSGNVIHRDLKPGNILLNENCDLKVCDFGLARFSDPEEENPLLTQYVATRWYRSPEIILGWGEYTSSIDVWSAGCIFGEILNRTPLFPGKDFMHQIELIIKIVGKPSKKEIKTIQNKRARSFMKSLPNKKKADFSKIFSTSSEEALDLLNKMLQFNPKNRITVDEALKHPFLEPLFDSDDIQLCQENFDFSFEKDKLTKKKLRNLIYDEITEFVENKNIPKNDNL</sequence>
<evidence type="ECO:0000256" key="5">
    <source>
        <dbReference type="ARBA" id="ARBA00022840"/>
    </source>
</evidence>
<dbReference type="EMBL" id="JANTQA010000070">
    <property type="protein sequence ID" value="KAJ3425635.1"/>
    <property type="molecule type" value="Genomic_DNA"/>
</dbReference>
<evidence type="ECO:0000256" key="8">
    <source>
        <dbReference type="RuleBase" id="RU361165"/>
    </source>
</evidence>
<evidence type="ECO:0000259" key="10">
    <source>
        <dbReference type="PROSITE" id="PS50011"/>
    </source>
</evidence>
<evidence type="ECO:0000256" key="2">
    <source>
        <dbReference type="ARBA" id="ARBA00022679"/>
    </source>
</evidence>
<evidence type="ECO:0000256" key="6">
    <source>
        <dbReference type="PROSITE-ProRule" id="PRU10141"/>
    </source>
</evidence>
<dbReference type="Gene3D" id="3.30.200.20">
    <property type="entry name" value="Phosphorylase Kinase, domain 1"/>
    <property type="match status" value="1"/>
</dbReference>
<evidence type="ECO:0000256" key="7">
    <source>
        <dbReference type="RuleBase" id="RU000304"/>
    </source>
</evidence>
<comment type="caution">
    <text evidence="11">The sequence shown here is derived from an EMBL/GenBank/DDBJ whole genome shotgun (WGS) entry which is preliminary data.</text>
</comment>
<dbReference type="EC" id="2.7.11.24" evidence="8"/>
<dbReference type="AlphaFoldDB" id="A0AAV7YBX3"/>
<dbReference type="PROSITE" id="PS00108">
    <property type="entry name" value="PROTEIN_KINASE_ST"/>
    <property type="match status" value="1"/>
</dbReference>
<dbReference type="PROSITE" id="PS00107">
    <property type="entry name" value="PROTEIN_KINASE_ATP"/>
    <property type="match status" value="1"/>
</dbReference>
<dbReference type="Proteomes" id="UP001146793">
    <property type="component" value="Unassembled WGS sequence"/>
</dbReference>
<protein>
    <recommendedName>
        <fullName evidence="8">Mitogen-activated protein kinase</fullName>
        <ecNumber evidence="8">2.7.11.24</ecNumber>
    </recommendedName>
</protein>
<dbReference type="GO" id="GO:0005524">
    <property type="term" value="F:ATP binding"/>
    <property type="evidence" value="ECO:0007669"/>
    <property type="project" value="UniProtKB-UniRule"/>
</dbReference>
<dbReference type="SUPFAM" id="SSF56112">
    <property type="entry name" value="Protein kinase-like (PK-like)"/>
    <property type="match status" value="1"/>
</dbReference>
<evidence type="ECO:0000256" key="9">
    <source>
        <dbReference type="SAM" id="MobiDB-lite"/>
    </source>
</evidence>
<accession>A0AAV7YBX3</accession>
<comment type="catalytic activity">
    <reaction evidence="8">
        <text>L-threonyl-[protein] + ATP = O-phospho-L-threonyl-[protein] + ADP + H(+)</text>
        <dbReference type="Rhea" id="RHEA:46608"/>
        <dbReference type="Rhea" id="RHEA-COMP:11060"/>
        <dbReference type="Rhea" id="RHEA-COMP:11605"/>
        <dbReference type="ChEBI" id="CHEBI:15378"/>
        <dbReference type="ChEBI" id="CHEBI:30013"/>
        <dbReference type="ChEBI" id="CHEBI:30616"/>
        <dbReference type="ChEBI" id="CHEBI:61977"/>
        <dbReference type="ChEBI" id="CHEBI:456216"/>
        <dbReference type="EC" id="2.7.11.24"/>
    </reaction>
</comment>
<dbReference type="PANTHER" id="PTHR24055">
    <property type="entry name" value="MITOGEN-ACTIVATED PROTEIN KINASE"/>
    <property type="match status" value="1"/>
</dbReference>
<evidence type="ECO:0000256" key="4">
    <source>
        <dbReference type="ARBA" id="ARBA00022777"/>
    </source>
</evidence>
<feature type="domain" description="Protein kinase" evidence="10">
    <location>
        <begin position="116"/>
        <end position="405"/>
    </location>
</feature>
<keyword evidence="1 7" id="KW-0723">Serine/threonine-protein kinase</keyword>
<dbReference type="InterPro" id="IPR003527">
    <property type="entry name" value="MAP_kinase_CS"/>
</dbReference>
<dbReference type="Gene3D" id="1.10.510.10">
    <property type="entry name" value="Transferase(Phosphotransferase) domain 1"/>
    <property type="match status" value="1"/>
</dbReference>
<comment type="similarity">
    <text evidence="8">Belongs to the protein kinase superfamily. Ser/Thr protein kinase family. MAP kinase subfamily.</text>
</comment>
<keyword evidence="4 8" id="KW-0418">Kinase</keyword>
<dbReference type="PROSITE" id="PS01351">
    <property type="entry name" value="MAPK"/>
    <property type="match status" value="1"/>
</dbReference>
<evidence type="ECO:0000313" key="12">
    <source>
        <dbReference type="Proteomes" id="UP001146793"/>
    </source>
</evidence>
<evidence type="ECO:0000313" key="11">
    <source>
        <dbReference type="EMBL" id="KAJ3425635.1"/>
    </source>
</evidence>
<keyword evidence="8" id="KW-0460">Magnesium</keyword>
<dbReference type="SMART" id="SM00220">
    <property type="entry name" value="S_TKc"/>
    <property type="match status" value="1"/>
</dbReference>
<evidence type="ECO:0000256" key="3">
    <source>
        <dbReference type="ARBA" id="ARBA00022741"/>
    </source>
</evidence>
<organism evidence="11 12">
    <name type="scientific">Anaeramoeba flamelloides</name>
    <dbReference type="NCBI Taxonomy" id="1746091"/>
    <lineage>
        <taxon>Eukaryota</taxon>
        <taxon>Metamonada</taxon>
        <taxon>Anaeramoebidae</taxon>
        <taxon>Anaeramoeba</taxon>
    </lineage>
</organism>
<proteinExistence type="inferred from homology"/>
<dbReference type="InterPro" id="IPR008271">
    <property type="entry name" value="Ser/Thr_kinase_AS"/>
</dbReference>
<dbReference type="InterPro" id="IPR011009">
    <property type="entry name" value="Kinase-like_dom_sf"/>
</dbReference>